<dbReference type="Gene3D" id="1.10.510.10">
    <property type="entry name" value="Transferase(Phosphotransferase) domain 1"/>
    <property type="match status" value="1"/>
</dbReference>
<accession>A0A517Y1A3</accession>
<name>A0A517Y1A3_9BACT</name>
<keyword evidence="1 7" id="KW-0808">Transferase</keyword>
<dbReference type="AlphaFoldDB" id="A0A517Y1A3"/>
<evidence type="ECO:0000256" key="3">
    <source>
        <dbReference type="ARBA" id="ARBA00022777"/>
    </source>
</evidence>
<proteinExistence type="predicted"/>
<dbReference type="PANTHER" id="PTHR43289">
    <property type="entry name" value="MITOGEN-ACTIVATED PROTEIN KINASE KINASE KINASE 20-RELATED"/>
    <property type="match status" value="1"/>
</dbReference>
<feature type="transmembrane region" description="Helical" evidence="5">
    <location>
        <begin position="401"/>
        <end position="424"/>
    </location>
</feature>
<feature type="domain" description="Protein kinase" evidence="6">
    <location>
        <begin position="84"/>
        <end position="342"/>
    </location>
</feature>
<evidence type="ECO:0000256" key="5">
    <source>
        <dbReference type="SAM" id="Phobius"/>
    </source>
</evidence>
<feature type="transmembrane region" description="Helical" evidence="5">
    <location>
        <begin position="516"/>
        <end position="537"/>
    </location>
</feature>
<evidence type="ECO:0000256" key="4">
    <source>
        <dbReference type="ARBA" id="ARBA00022840"/>
    </source>
</evidence>
<sequence>MTNNDGALDSLFHAWQWETDNGRDPTPAEICAARPDLVPALERRIAALRKMAELLVPMSDPTADTAVYGDPPAADESAPALPGYGPLEKIGHGGMGFVYKARNLALDRVEAIKTVRPGDFAGPRELARFQFEAEAAARLAHPNVVTVYGVGEAGGRPYLAMRWVDGTSLAARPPDPPRATAVLVAKVARAVHFAHEQGILHRDIKPGNILVDAAGEPFVADFGIARRLDPSATQTGQCNPVGTPAYMAPEQARCEPRLTVAADVWAVGAVLYERLTGRPPFGTDNPWAIFRRLQTETPTPPRELNPALDRDLEAVCMKCLEKDAADRYAGADELAADLERFARGEPVAARPPGFWDWVRQLARTRPEPHPHYSWPVTAWFGLVTLVVNGAVLGLIEAGGSAAAAWAVHVAAAAVLSLILWWYMLRRFRQLPPTERHSLIIGFGGIVGLVAVTIGYVPVSADAPARIILDTYPAQLVVAGFGTFVLGSTNWSRFFPIGLALIALVPFAVWYPQAGPYLYGVAAAALMWYWTYAKAVWFRGPVPG</sequence>
<dbReference type="SMART" id="SM00220">
    <property type="entry name" value="S_TKc"/>
    <property type="match status" value="1"/>
</dbReference>
<keyword evidence="5" id="KW-1133">Transmembrane helix</keyword>
<dbReference type="Proteomes" id="UP000319576">
    <property type="component" value="Chromosome"/>
</dbReference>
<evidence type="ECO:0000313" key="7">
    <source>
        <dbReference type="EMBL" id="QDU23513.1"/>
    </source>
</evidence>
<dbReference type="PROSITE" id="PS50011">
    <property type="entry name" value="PROTEIN_KINASE_DOM"/>
    <property type="match status" value="1"/>
</dbReference>
<keyword evidence="5" id="KW-0812">Transmembrane</keyword>
<organism evidence="7 8">
    <name type="scientific">Urbifossiella limnaea</name>
    <dbReference type="NCBI Taxonomy" id="2528023"/>
    <lineage>
        <taxon>Bacteria</taxon>
        <taxon>Pseudomonadati</taxon>
        <taxon>Planctomycetota</taxon>
        <taxon>Planctomycetia</taxon>
        <taxon>Gemmatales</taxon>
        <taxon>Gemmataceae</taxon>
        <taxon>Urbifossiella</taxon>
    </lineage>
</organism>
<keyword evidence="8" id="KW-1185">Reference proteome</keyword>
<evidence type="ECO:0000313" key="8">
    <source>
        <dbReference type="Proteomes" id="UP000319576"/>
    </source>
</evidence>
<protein>
    <submittedName>
        <fullName evidence="7">Serine/threonine-protein kinase PknB</fullName>
        <ecNumber evidence="7">2.7.11.1</ecNumber>
    </submittedName>
</protein>
<reference evidence="7 8" key="1">
    <citation type="submission" date="2019-02" db="EMBL/GenBank/DDBJ databases">
        <title>Deep-cultivation of Planctomycetes and their phenomic and genomic characterization uncovers novel biology.</title>
        <authorList>
            <person name="Wiegand S."/>
            <person name="Jogler M."/>
            <person name="Boedeker C."/>
            <person name="Pinto D."/>
            <person name="Vollmers J."/>
            <person name="Rivas-Marin E."/>
            <person name="Kohn T."/>
            <person name="Peeters S.H."/>
            <person name="Heuer A."/>
            <person name="Rast P."/>
            <person name="Oberbeckmann S."/>
            <person name="Bunk B."/>
            <person name="Jeske O."/>
            <person name="Meyerdierks A."/>
            <person name="Storesund J.E."/>
            <person name="Kallscheuer N."/>
            <person name="Luecker S."/>
            <person name="Lage O.M."/>
            <person name="Pohl T."/>
            <person name="Merkel B.J."/>
            <person name="Hornburger P."/>
            <person name="Mueller R.-W."/>
            <person name="Bruemmer F."/>
            <person name="Labrenz M."/>
            <person name="Spormann A.M."/>
            <person name="Op den Camp H."/>
            <person name="Overmann J."/>
            <person name="Amann R."/>
            <person name="Jetten M.S.M."/>
            <person name="Mascher T."/>
            <person name="Medema M.H."/>
            <person name="Devos D.P."/>
            <person name="Kaster A.-K."/>
            <person name="Ovreas L."/>
            <person name="Rohde M."/>
            <person name="Galperin M.Y."/>
            <person name="Jogler C."/>
        </authorList>
    </citation>
    <scope>NUCLEOTIDE SEQUENCE [LARGE SCALE GENOMIC DNA]</scope>
    <source>
        <strain evidence="7 8">ETA_A1</strain>
    </source>
</reference>
<dbReference type="InterPro" id="IPR008271">
    <property type="entry name" value="Ser/Thr_kinase_AS"/>
</dbReference>
<dbReference type="EC" id="2.7.11.1" evidence="7"/>
<feature type="transmembrane region" description="Helical" evidence="5">
    <location>
        <begin position="493"/>
        <end position="510"/>
    </location>
</feature>
<dbReference type="RefSeq" id="WP_145243752.1">
    <property type="nucleotide sequence ID" value="NZ_CP036273.1"/>
</dbReference>
<keyword evidence="4" id="KW-0067">ATP-binding</keyword>
<dbReference type="PROSITE" id="PS00108">
    <property type="entry name" value="PROTEIN_KINASE_ST"/>
    <property type="match status" value="1"/>
</dbReference>
<dbReference type="CDD" id="cd14014">
    <property type="entry name" value="STKc_PknB_like"/>
    <property type="match status" value="1"/>
</dbReference>
<evidence type="ECO:0000256" key="2">
    <source>
        <dbReference type="ARBA" id="ARBA00022741"/>
    </source>
</evidence>
<dbReference type="OrthoDB" id="6111975at2"/>
<dbReference type="Pfam" id="PF00069">
    <property type="entry name" value="Pkinase"/>
    <property type="match status" value="1"/>
</dbReference>
<dbReference type="InterPro" id="IPR000719">
    <property type="entry name" value="Prot_kinase_dom"/>
</dbReference>
<keyword evidence="3 7" id="KW-0418">Kinase</keyword>
<dbReference type="KEGG" id="uli:ETAA1_55130"/>
<dbReference type="GO" id="GO:0004674">
    <property type="term" value="F:protein serine/threonine kinase activity"/>
    <property type="evidence" value="ECO:0007669"/>
    <property type="project" value="UniProtKB-EC"/>
</dbReference>
<evidence type="ECO:0000256" key="1">
    <source>
        <dbReference type="ARBA" id="ARBA00022679"/>
    </source>
</evidence>
<feature type="transmembrane region" description="Helical" evidence="5">
    <location>
        <begin position="470"/>
        <end position="486"/>
    </location>
</feature>
<dbReference type="GO" id="GO:0005524">
    <property type="term" value="F:ATP binding"/>
    <property type="evidence" value="ECO:0007669"/>
    <property type="project" value="UniProtKB-KW"/>
</dbReference>
<gene>
    <name evidence="7" type="primary">pknB_55</name>
    <name evidence="7" type="ORF">ETAA1_55130</name>
</gene>
<dbReference type="InterPro" id="IPR011009">
    <property type="entry name" value="Kinase-like_dom_sf"/>
</dbReference>
<keyword evidence="2" id="KW-0547">Nucleotide-binding</keyword>
<dbReference type="Gene3D" id="3.30.200.20">
    <property type="entry name" value="Phosphorylase Kinase, domain 1"/>
    <property type="match status" value="1"/>
</dbReference>
<dbReference type="PANTHER" id="PTHR43289:SF6">
    <property type="entry name" value="SERINE_THREONINE-PROTEIN KINASE NEKL-3"/>
    <property type="match status" value="1"/>
</dbReference>
<dbReference type="EMBL" id="CP036273">
    <property type="protein sequence ID" value="QDU23513.1"/>
    <property type="molecule type" value="Genomic_DNA"/>
</dbReference>
<evidence type="ECO:0000259" key="6">
    <source>
        <dbReference type="PROSITE" id="PS50011"/>
    </source>
</evidence>
<feature type="transmembrane region" description="Helical" evidence="5">
    <location>
        <begin position="436"/>
        <end position="458"/>
    </location>
</feature>
<dbReference type="SUPFAM" id="SSF56112">
    <property type="entry name" value="Protein kinase-like (PK-like)"/>
    <property type="match status" value="1"/>
</dbReference>
<keyword evidence="5" id="KW-0472">Membrane</keyword>